<reference evidence="2" key="1">
    <citation type="journal article" date="2013" name="Ind. Biotechnol.">
        <title>Comparative genomics analysis of Trichoderma reesei strains.</title>
        <authorList>
            <person name="Koike H."/>
            <person name="Aerts A."/>
            <person name="LaButti K."/>
            <person name="Grigoriev I.V."/>
            <person name="Baker S.E."/>
        </authorList>
    </citation>
    <scope>NUCLEOTIDE SEQUENCE [LARGE SCALE GENOMIC DNA]</scope>
    <source>
        <strain evidence="2">ATCC 56765 / BCRC 32924 / NRRL 11460 / Rut C-30</strain>
    </source>
</reference>
<dbReference type="Proteomes" id="UP000024376">
    <property type="component" value="Unassembled WGS sequence"/>
</dbReference>
<evidence type="ECO:0000313" key="1">
    <source>
        <dbReference type="EMBL" id="ETR99416.1"/>
    </source>
</evidence>
<dbReference type="KEGG" id="trr:M419DRAFT_132346"/>
<dbReference type="EMBL" id="KI911156">
    <property type="protein sequence ID" value="ETR99416.1"/>
    <property type="molecule type" value="Genomic_DNA"/>
</dbReference>
<dbReference type="HOGENOM" id="CLU_2777716_0_0_1"/>
<protein>
    <submittedName>
        <fullName evidence="1">Uncharacterized protein</fullName>
    </submittedName>
</protein>
<organism evidence="1 2">
    <name type="scientific">Hypocrea jecorina (strain ATCC 56765 / BCRC 32924 / NRRL 11460 / Rut C-30)</name>
    <name type="common">Trichoderma reesei</name>
    <dbReference type="NCBI Taxonomy" id="1344414"/>
    <lineage>
        <taxon>Eukaryota</taxon>
        <taxon>Fungi</taxon>
        <taxon>Dikarya</taxon>
        <taxon>Ascomycota</taxon>
        <taxon>Pezizomycotina</taxon>
        <taxon>Sordariomycetes</taxon>
        <taxon>Hypocreomycetidae</taxon>
        <taxon>Hypocreales</taxon>
        <taxon>Hypocreaceae</taxon>
        <taxon>Trichoderma</taxon>
    </lineage>
</organism>
<accession>A0A024S5G3</accession>
<proteinExistence type="predicted"/>
<evidence type="ECO:0000313" key="2">
    <source>
        <dbReference type="Proteomes" id="UP000024376"/>
    </source>
</evidence>
<dbReference type="AlphaFoldDB" id="A0A024S5G3"/>
<sequence>MILGTAPGTVPAARPGSWATLRTWRFKNRAFSCQRHTVARRLSFGTQGRRTAICDIYAHILTYCKGIIR</sequence>
<name>A0A024S5G3_HYPJR</name>
<gene>
    <name evidence="1" type="ORF">M419DRAFT_132346</name>
</gene>